<feature type="domain" description="Metallo-beta-lactamase" evidence="2">
    <location>
        <begin position="19"/>
        <end position="189"/>
    </location>
</feature>
<evidence type="ECO:0000256" key="1">
    <source>
        <dbReference type="ARBA" id="ARBA00005250"/>
    </source>
</evidence>
<evidence type="ECO:0000313" key="3">
    <source>
        <dbReference type="EMBL" id="MCC6071698.1"/>
    </source>
</evidence>
<dbReference type="Pfam" id="PF00753">
    <property type="entry name" value="Lactamase_B"/>
    <property type="match status" value="1"/>
</dbReference>
<dbReference type="RefSeq" id="WP_229432594.1">
    <property type="nucleotide sequence ID" value="NZ_JAJHPV010000013.1"/>
</dbReference>
<comment type="caution">
    <text evidence="3">The sequence shown here is derived from an EMBL/GenBank/DDBJ whole genome shotgun (WGS) entry which is preliminary data.</text>
</comment>
<organism evidence="3 4">
    <name type="scientific">Massilia agrisoli</name>
    <dbReference type="NCBI Taxonomy" id="2892444"/>
    <lineage>
        <taxon>Bacteria</taxon>
        <taxon>Pseudomonadati</taxon>
        <taxon>Pseudomonadota</taxon>
        <taxon>Betaproteobacteria</taxon>
        <taxon>Burkholderiales</taxon>
        <taxon>Oxalobacteraceae</taxon>
        <taxon>Telluria group</taxon>
        <taxon>Massilia</taxon>
    </lineage>
</organism>
<dbReference type="InterPro" id="IPR036866">
    <property type="entry name" value="RibonucZ/Hydroxyglut_hydro"/>
</dbReference>
<name>A0ABS8IVG2_9BURK</name>
<gene>
    <name evidence="3" type="ORF">LMJ30_12080</name>
</gene>
<dbReference type="Gene3D" id="3.60.15.10">
    <property type="entry name" value="Ribonuclease Z/Hydroxyacylglutathione hydrolase-like"/>
    <property type="match status" value="1"/>
</dbReference>
<sequence>MRIEQIDTDILLFTGDACESLATAFIDSERVLLVDALASDADALAMRDHLEGKLGKKVHAIVLTHGHSDHLAGVRLFPGAEVIAQRLFLYTFMEKRDRPAADDAAFVAPAIAVDQQMTLPWGRHTLELFHSPGKTMCSLGIDVASADLLFVADNIVGNIAYIGASVPQLIDEAIARLQRRGRSRIIPGHMGLQDRTALSNARHYLAMLGARVSQARATSPDADAAGKIRAIGIGECLASNQKATPFEQHWHAQNLEIIIERKLFALAYRAPAPAEESRFATIKRCCTVLSTMMGMFGQLAQRGL</sequence>
<dbReference type="SMART" id="SM00849">
    <property type="entry name" value="Lactamase_B"/>
    <property type="match status" value="1"/>
</dbReference>
<protein>
    <submittedName>
        <fullName evidence="3">MBL fold metallo-hydrolase</fullName>
    </submittedName>
</protein>
<dbReference type="PANTHER" id="PTHR42951">
    <property type="entry name" value="METALLO-BETA-LACTAMASE DOMAIN-CONTAINING"/>
    <property type="match status" value="1"/>
</dbReference>
<dbReference type="InterPro" id="IPR050855">
    <property type="entry name" value="NDM-1-like"/>
</dbReference>
<proteinExistence type="inferred from homology"/>
<dbReference type="InterPro" id="IPR001279">
    <property type="entry name" value="Metallo-B-lactamas"/>
</dbReference>
<accession>A0ABS8IVG2</accession>
<reference evidence="3 4" key="1">
    <citation type="submission" date="2021-11" db="EMBL/GenBank/DDBJ databases">
        <authorList>
            <person name="Huq M.A."/>
        </authorList>
    </citation>
    <scope>NUCLEOTIDE SEQUENCE [LARGE SCALE GENOMIC DNA]</scope>
    <source>
        <strain evidence="3 4">MAHUQ-52</strain>
    </source>
</reference>
<comment type="similarity">
    <text evidence="1">Belongs to the metallo-beta-lactamase superfamily. Class-B beta-lactamase family.</text>
</comment>
<evidence type="ECO:0000313" key="4">
    <source>
        <dbReference type="Proteomes" id="UP001198701"/>
    </source>
</evidence>
<dbReference type="PANTHER" id="PTHR42951:SF4">
    <property type="entry name" value="ACYL-COENZYME A THIOESTERASE MBLAC2"/>
    <property type="match status" value="1"/>
</dbReference>
<dbReference type="Proteomes" id="UP001198701">
    <property type="component" value="Unassembled WGS sequence"/>
</dbReference>
<dbReference type="EMBL" id="JAJHPV010000013">
    <property type="protein sequence ID" value="MCC6071698.1"/>
    <property type="molecule type" value="Genomic_DNA"/>
</dbReference>
<dbReference type="SUPFAM" id="SSF56281">
    <property type="entry name" value="Metallo-hydrolase/oxidoreductase"/>
    <property type="match status" value="1"/>
</dbReference>
<evidence type="ECO:0000259" key="2">
    <source>
        <dbReference type="SMART" id="SM00849"/>
    </source>
</evidence>
<keyword evidence="4" id="KW-1185">Reference proteome</keyword>